<dbReference type="Gene3D" id="3.40.50.720">
    <property type="entry name" value="NAD(P)-binding Rossmann-like Domain"/>
    <property type="match status" value="1"/>
</dbReference>
<evidence type="ECO:0000259" key="2">
    <source>
        <dbReference type="Pfam" id="PF13460"/>
    </source>
</evidence>
<protein>
    <submittedName>
        <fullName evidence="3">Oxidoreductase protein</fullName>
    </submittedName>
</protein>
<feature type="transmembrane region" description="Helical" evidence="1">
    <location>
        <begin position="406"/>
        <end position="422"/>
    </location>
</feature>
<dbReference type="GO" id="GO:0044877">
    <property type="term" value="F:protein-containing complex binding"/>
    <property type="evidence" value="ECO:0007669"/>
    <property type="project" value="TreeGrafter"/>
</dbReference>
<dbReference type="InterPro" id="IPR051207">
    <property type="entry name" value="ComplexI_NDUFA9_subunit"/>
</dbReference>
<dbReference type="PANTHER" id="PTHR12126">
    <property type="entry name" value="NADH-UBIQUINONE OXIDOREDUCTASE 39 KDA SUBUNIT-RELATED"/>
    <property type="match status" value="1"/>
</dbReference>
<dbReference type="SUPFAM" id="SSF51735">
    <property type="entry name" value="NAD(P)-binding Rossmann-fold domains"/>
    <property type="match status" value="1"/>
</dbReference>
<dbReference type="EMBL" id="CP013110">
    <property type="protein sequence ID" value="APG94781.1"/>
    <property type="molecule type" value="Genomic_DNA"/>
</dbReference>
<reference evidence="3 4" key="1">
    <citation type="submission" date="2015-10" db="EMBL/GenBank/DDBJ databases">
        <title>Genomic differences between typical nodule nitrogen-fixing rhizobial strains and those coming from bean seeds.</title>
        <authorList>
            <person name="Peralta H."/>
            <person name="Aguilar-Vera A."/>
            <person name="Diaz R."/>
            <person name="Mora Y."/>
            <person name="Martinez-Batallar G."/>
            <person name="Salazar E."/>
            <person name="Vargas-Lagunas C."/>
            <person name="Encarnacion S."/>
            <person name="Girard L."/>
            <person name="Mora J."/>
        </authorList>
    </citation>
    <scope>NUCLEOTIDE SEQUENCE [LARGE SCALE GENOMIC DNA]</scope>
    <source>
        <strain evidence="3 4">CFNEI 73</strain>
        <plasmid evidence="3 4">C</plasmid>
    </source>
</reference>
<keyword evidence="1" id="KW-0472">Membrane</keyword>
<feature type="transmembrane region" description="Helical" evidence="1">
    <location>
        <begin position="311"/>
        <end position="334"/>
    </location>
</feature>
<dbReference type="Proteomes" id="UP000182306">
    <property type="component" value="Plasmid C"/>
</dbReference>
<keyword evidence="3" id="KW-0614">Plasmid</keyword>
<organism evidence="3 4">
    <name type="scientific">Sinorhizobium americanum</name>
    <dbReference type="NCBI Taxonomy" id="194963"/>
    <lineage>
        <taxon>Bacteria</taxon>
        <taxon>Pseudomonadati</taxon>
        <taxon>Pseudomonadota</taxon>
        <taxon>Alphaproteobacteria</taxon>
        <taxon>Hyphomicrobiales</taxon>
        <taxon>Rhizobiaceae</taxon>
        <taxon>Sinorhizobium/Ensifer group</taxon>
        <taxon>Sinorhizobium</taxon>
    </lineage>
</organism>
<dbReference type="InterPro" id="IPR036291">
    <property type="entry name" value="NAD(P)-bd_dom_sf"/>
</dbReference>
<dbReference type="AlphaFoldDB" id="A0A1L3LXJ4"/>
<dbReference type="Pfam" id="PF13781">
    <property type="entry name" value="DoxX_3"/>
    <property type="match status" value="1"/>
</dbReference>
<feature type="transmembrane region" description="Helical" evidence="1">
    <location>
        <begin position="346"/>
        <end position="367"/>
    </location>
</feature>
<gene>
    <name evidence="3" type="ORF">SAMCFNEI73_pC1069</name>
</gene>
<dbReference type="InterPro" id="IPR025695">
    <property type="entry name" value="DoxX-like"/>
</dbReference>
<accession>A0A1L3LXJ4</accession>
<geneLocation type="plasmid" evidence="3 4">
    <name>C</name>
</geneLocation>
<dbReference type="InterPro" id="IPR016040">
    <property type="entry name" value="NAD(P)-bd_dom"/>
</dbReference>
<proteinExistence type="predicted"/>
<evidence type="ECO:0000256" key="1">
    <source>
        <dbReference type="SAM" id="Phobius"/>
    </source>
</evidence>
<keyword evidence="4" id="KW-1185">Reference proteome</keyword>
<sequence length="425" mass="45455">MLVIGASGLIGSAVCSKLLERGLTVVRVVRPGSSPPKTDEAVEIDLARAIRPEDWLPHLSNMAAVVNCAGTLQDGPGEDTSGVHVRGPSALFQACEQAGVRRVIQFSAMGVEKQQPSPFSRTKLEGDKALMARDLDWVILRPSVVLGPGAFGASALIRGLAALPVRPIMPNTGLLQVVRLEDVARTVEMLVHPGAPKRLILEIAGPEALSFEDVVKTYRHWFGWAPARVLNIPAPLADLLYKLSDLAGALGWRPPTRSTAQKEITRGAVGDIGAWSENTGIEPTALSVALARTPVSVQERWFARLYLLKPVIFVVLSLFWIATGVISLTTGYQIGIDLMERTRAGVLAGPSVVAGAIADIVIGLAIAVRRTSRAGLYGAIALSLFYAAAGTVLLPELWNEPLGPLMKIWPIIVLHFAALAILEER</sequence>
<dbReference type="PANTHER" id="PTHR12126:SF11">
    <property type="entry name" value="NADH DEHYDROGENASE [UBIQUINONE] 1 ALPHA SUBCOMPLEX SUBUNIT 9, MITOCHONDRIAL"/>
    <property type="match status" value="1"/>
</dbReference>
<dbReference type="Pfam" id="PF13460">
    <property type="entry name" value="NAD_binding_10"/>
    <property type="match status" value="1"/>
</dbReference>
<evidence type="ECO:0000313" key="3">
    <source>
        <dbReference type="EMBL" id="APG94781.1"/>
    </source>
</evidence>
<dbReference type="KEGG" id="same:SAMCFNEI73_pC1069"/>
<name>A0A1L3LXJ4_9HYPH</name>
<evidence type="ECO:0000313" key="4">
    <source>
        <dbReference type="Proteomes" id="UP000182306"/>
    </source>
</evidence>
<keyword evidence="1" id="KW-0812">Transmembrane</keyword>
<feature type="transmembrane region" description="Helical" evidence="1">
    <location>
        <begin position="374"/>
        <end position="394"/>
    </location>
</feature>
<keyword evidence="1" id="KW-1133">Transmembrane helix</keyword>
<feature type="domain" description="NAD(P)-binding" evidence="2">
    <location>
        <begin position="5"/>
        <end position="144"/>
    </location>
</feature>